<organism evidence="2 3">
    <name type="scientific">Chlamydomonas eustigma</name>
    <dbReference type="NCBI Taxonomy" id="1157962"/>
    <lineage>
        <taxon>Eukaryota</taxon>
        <taxon>Viridiplantae</taxon>
        <taxon>Chlorophyta</taxon>
        <taxon>core chlorophytes</taxon>
        <taxon>Chlorophyceae</taxon>
        <taxon>CS clade</taxon>
        <taxon>Chlamydomonadales</taxon>
        <taxon>Chlamydomonadaceae</taxon>
        <taxon>Chlamydomonas</taxon>
    </lineage>
</organism>
<reference evidence="2 3" key="1">
    <citation type="submission" date="2017-08" db="EMBL/GenBank/DDBJ databases">
        <title>Acidophilic green algal genome provides insights into adaptation to an acidic environment.</title>
        <authorList>
            <person name="Hirooka S."/>
            <person name="Hirose Y."/>
            <person name="Kanesaki Y."/>
            <person name="Higuchi S."/>
            <person name="Fujiwara T."/>
            <person name="Onuma R."/>
            <person name="Era A."/>
            <person name="Ohbayashi R."/>
            <person name="Uzuka A."/>
            <person name="Nozaki H."/>
            <person name="Yoshikawa H."/>
            <person name="Miyagishima S.Y."/>
        </authorList>
    </citation>
    <scope>NUCLEOTIDE SEQUENCE [LARGE SCALE GENOMIC DNA]</scope>
    <source>
        <strain evidence="2 3">NIES-2499</strain>
    </source>
</reference>
<gene>
    <name evidence="2" type="ORF">CEUSTIGMA_g8959.t1</name>
</gene>
<dbReference type="AlphaFoldDB" id="A0A250XEP9"/>
<evidence type="ECO:0000256" key="1">
    <source>
        <dbReference type="SAM" id="MobiDB-lite"/>
    </source>
</evidence>
<proteinExistence type="predicted"/>
<name>A0A250XEP9_9CHLO</name>
<sequence length="80" mass="8812">MDELMSRVNNLQKQNSIILSQLGDVARQLNVAFGENQILRSELRETGGANNGTPRGTPRLTPTAAHSQQVVQHPLENGHR</sequence>
<protein>
    <submittedName>
        <fullName evidence="2">Uncharacterized protein</fullName>
    </submittedName>
</protein>
<comment type="caution">
    <text evidence="2">The sequence shown here is derived from an EMBL/GenBank/DDBJ whole genome shotgun (WGS) entry which is preliminary data.</text>
</comment>
<accession>A0A250XEP9</accession>
<evidence type="ECO:0000313" key="3">
    <source>
        <dbReference type="Proteomes" id="UP000232323"/>
    </source>
</evidence>
<dbReference type="Proteomes" id="UP000232323">
    <property type="component" value="Unassembled WGS sequence"/>
</dbReference>
<feature type="compositionally biased region" description="Low complexity" evidence="1">
    <location>
        <begin position="52"/>
        <end position="63"/>
    </location>
</feature>
<dbReference type="EMBL" id="BEGY01000066">
    <property type="protein sequence ID" value="GAX81531.1"/>
    <property type="molecule type" value="Genomic_DNA"/>
</dbReference>
<feature type="region of interest" description="Disordered" evidence="1">
    <location>
        <begin position="42"/>
        <end position="80"/>
    </location>
</feature>
<evidence type="ECO:0000313" key="2">
    <source>
        <dbReference type="EMBL" id="GAX81531.1"/>
    </source>
</evidence>
<keyword evidence="3" id="KW-1185">Reference proteome</keyword>